<evidence type="ECO:0000256" key="2">
    <source>
        <dbReference type="HAMAP-Rule" id="MF_00984"/>
    </source>
</evidence>
<keyword evidence="2" id="KW-0234">DNA repair</keyword>
<reference evidence="4 5" key="1">
    <citation type="journal article" date="2017" name="Genome Announc.">
        <title>Draft Genome Sequence of Romboutsia weinsteinii sp. nov. Strain CCRI-19649(T) Isolated from Surface Water.</title>
        <authorList>
            <person name="Maheux A.F."/>
            <person name="Boudreau D.K."/>
            <person name="Berube E."/>
            <person name="Boissinot M."/>
            <person name="Cantin P."/>
            <person name="Raymond F."/>
            <person name="Corbeil J."/>
            <person name="Omar R.F."/>
            <person name="Bergeron M.G."/>
        </authorList>
    </citation>
    <scope>NUCLEOTIDE SEQUENCE [LARGE SCALE GENOMIC DNA]</scope>
    <source>
        <strain evidence="4 5">CCRI-19649</strain>
    </source>
</reference>
<dbReference type="RefSeq" id="WP_094367660.1">
    <property type="nucleotide sequence ID" value="NZ_NOJY02000015.1"/>
</dbReference>
<dbReference type="NCBIfam" id="TIGR00621">
    <property type="entry name" value="ssb"/>
    <property type="match status" value="1"/>
</dbReference>
<dbReference type="Gene3D" id="2.40.50.140">
    <property type="entry name" value="Nucleic acid-binding proteins"/>
    <property type="match status" value="1"/>
</dbReference>
<keyword evidence="2" id="KW-0233">DNA recombination</keyword>
<evidence type="ECO:0000313" key="5">
    <source>
        <dbReference type="Proteomes" id="UP000215694"/>
    </source>
</evidence>
<dbReference type="Pfam" id="PF00436">
    <property type="entry name" value="SSB"/>
    <property type="match status" value="1"/>
</dbReference>
<gene>
    <name evidence="4" type="primary">ssb</name>
    <name evidence="4" type="ORF">CHL78_010305</name>
</gene>
<comment type="function">
    <text evidence="2">Plays an important role in DNA replication, recombination and repair. Binds to ssDNA and to an array of partner proteins to recruit them to their sites of action during DNA metabolism.</text>
</comment>
<dbReference type="GO" id="GO:0006310">
    <property type="term" value="P:DNA recombination"/>
    <property type="evidence" value="ECO:0007669"/>
    <property type="project" value="UniProtKB-UniRule"/>
</dbReference>
<comment type="subunit">
    <text evidence="2">Homotetramer.</text>
</comment>
<dbReference type="SUPFAM" id="SSF50249">
    <property type="entry name" value="Nucleic acid-binding proteins"/>
    <property type="match status" value="1"/>
</dbReference>
<dbReference type="Proteomes" id="UP000215694">
    <property type="component" value="Unassembled WGS sequence"/>
</dbReference>
<proteinExistence type="inferred from homology"/>
<dbReference type="HAMAP" id="MF_00984">
    <property type="entry name" value="SSB"/>
    <property type="match status" value="1"/>
</dbReference>
<comment type="caution">
    <text evidence="4">The sequence shown here is derived from an EMBL/GenBank/DDBJ whole genome shotgun (WGS) entry which is preliminary data.</text>
</comment>
<dbReference type="PROSITE" id="PS50935">
    <property type="entry name" value="SSB"/>
    <property type="match status" value="1"/>
</dbReference>
<feature type="short sequence motif" description="Important for interaction with partner proteins" evidence="2">
    <location>
        <begin position="138"/>
        <end position="143"/>
    </location>
</feature>
<dbReference type="PANTHER" id="PTHR10302">
    <property type="entry name" value="SINGLE-STRANDED DNA-BINDING PROTEIN"/>
    <property type="match status" value="1"/>
</dbReference>
<dbReference type="AlphaFoldDB" id="A0A371J323"/>
<dbReference type="InterPro" id="IPR000424">
    <property type="entry name" value="Primosome_PriB/ssb"/>
</dbReference>
<dbReference type="EMBL" id="NOJY02000015">
    <property type="protein sequence ID" value="RDY27179.1"/>
    <property type="molecule type" value="Genomic_DNA"/>
</dbReference>
<evidence type="ECO:0000313" key="4">
    <source>
        <dbReference type="EMBL" id="RDY27179.1"/>
    </source>
</evidence>
<keyword evidence="1 2" id="KW-0238">DNA-binding</keyword>
<evidence type="ECO:0000256" key="1">
    <source>
        <dbReference type="ARBA" id="ARBA00023125"/>
    </source>
</evidence>
<dbReference type="OrthoDB" id="9809878at2"/>
<name>A0A371J323_9FIRM</name>
<keyword evidence="2" id="KW-0235">DNA replication</keyword>
<protein>
    <recommendedName>
        <fullName evidence="2 3">Single-stranded DNA-binding protein</fullName>
        <shortName evidence="2">SSB</shortName>
    </recommendedName>
</protein>
<dbReference type="GO" id="GO:0009295">
    <property type="term" value="C:nucleoid"/>
    <property type="evidence" value="ECO:0007669"/>
    <property type="project" value="TreeGrafter"/>
</dbReference>
<keyword evidence="2" id="KW-0227">DNA damage</keyword>
<dbReference type="PIRSF" id="PIRSF002070">
    <property type="entry name" value="SSB"/>
    <property type="match status" value="1"/>
</dbReference>
<sequence>MNNVTLVGRLTKDPELRYVGNTQSAVADFILAVDRKWRGQDGTKKTDFIRVELWGKQAEICAQYLIKGRLIGIEGELRVDSYQTTNGENKSITKVKAHNFTFLESRSKHEKYSEQTSEKHYDGKDLFKQAGINPEELEDELPF</sequence>
<organism evidence="4 5">
    <name type="scientific">Romboutsia weinsteinii</name>
    <dbReference type="NCBI Taxonomy" id="2020949"/>
    <lineage>
        <taxon>Bacteria</taxon>
        <taxon>Bacillati</taxon>
        <taxon>Bacillota</taxon>
        <taxon>Clostridia</taxon>
        <taxon>Peptostreptococcales</taxon>
        <taxon>Peptostreptococcaceae</taxon>
        <taxon>Romboutsia</taxon>
    </lineage>
</organism>
<comment type="caution">
    <text evidence="2">Lacks conserved residue(s) required for the propagation of feature annotation.</text>
</comment>
<evidence type="ECO:0000256" key="3">
    <source>
        <dbReference type="PIRNR" id="PIRNR002070"/>
    </source>
</evidence>
<dbReference type="GO" id="GO:0006260">
    <property type="term" value="P:DNA replication"/>
    <property type="evidence" value="ECO:0007669"/>
    <property type="project" value="UniProtKB-UniRule"/>
</dbReference>
<dbReference type="GO" id="GO:0006281">
    <property type="term" value="P:DNA repair"/>
    <property type="evidence" value="ECO:0007669"/>
    <property type="project" value="UniProtKB-UniRule"/>
</dbReference>
<accession>A0A371J323</accession>
<dbReference type="InterPro" id="IPR011344">
    <property type="entry name" value="ssDNA-bd"/>
</dbReference>
<dbReference type="PANTHER" id="PTHR10302:SF27">
    <property type="entry name" value="SINGLE-STRANDED DNA-BINDING PROTEIN"/>
    <property type="match status" value="1"/>
</dbReference>
<dbReference type="GO" id="GO:0003697">
    <property type="term" value="F:single-stranded DNA binding"/>
    <property type="evidence" value="ECO:0007669"/>
    <property type="project" value="UniProtKB-UniRule"/>
</dbReference>
<dbReference type="InterPro" id="IPR012340">
    <property type="entry name" value="NA-bd_OB-fold"/>
</dbReference>
<keyword evidence="5" id="KW-1185">Reference proteome</keyword>
<dbReference type="CDD" id="cd04496">
    <property type="entry name" value="SSB_OBF"/>
    <property type="match status" value="1"/>
</dbReference>